<evidence type="ECO:0000313" key="13">
    <source>
        <dbReference type="EMBL" id="KKG87026.1"/>
    </source>
</evidence>
<dbReference type="Proteomes" id="UP000034064">
    <property type="component" value="Unassembled WGS sequence"/>
</dbReference>
<evidence type="ECO:0000313" key="16">
    <source>
        <dbReference type="EMBL" id="KKH12901.1"/>
    </source>
</evidence>
<dbReference type="PANTHER" id="PTHR37507">
    <property type="entry name" value="SPORULATION PROTEIN YDCC"/>
    <property type="match status" value="1"/>
</dbReference>
<evidence type="ECO:0000313" key="17">
    <source>
        <dbReference type="EMBL" id="KKH15837.1"/>
    </source>
</evidence>
<evidence type="ECO:0000313" key="10">
    <source>
        <dbReference type="EMBL" id="KKG78941.1"/>
    </source>
</evidence>
<dbReference type="Gene3D" id="2.50.20.10">
    <property type="entry name" value="Lipoprotein localisation LolA/LolB/LppX"/>
    <property type="match status" value="1"/>
</dbReference>
<dbReference type="Pfam" id="PF17131">
    <property type="entry name" value="LolA_like"/>
    <property type="match status" value="1"/>
</dbReference>
<evidence type="ECO:0000313" key="19">
    <source>
        <dbReference type="EMBL" id="KKH25813.1"/>
    </source>
</evidence>
<evidence type="ECO:0000313" key="39">
    <source>
        <dbReference type="Proteomes" id="UP000034921"/>
    </source>
</evidence>
<evidence type="ECO:0000313" key="40">
    <source>
        <dbReference type="Proteomes" id="UP000034944"/>
    </source>
</evidence>
<evidence type="ECO:0000313" key="25">
    <source>
        <dbReference type="Proteomes" id="UP000034047"/>
    </source>
</evidence>
<dbReference type="Proteomes" id="UP000034921">
    <property type="component" value="Unassembled WGS sequence"/>
</dbReference>
<dbReference type="EMBL" id="JJPZ01000061">
    <property type="protein sequence ID" value="KKH11780.1"/>
    <property type="molecule type" value="Genomic_DNA"/>
</dbReference>
<dbReference type="EMBL" id="JJPO01000094">
    <property type="protein sequence ID" value="KKG72394.1"/>
    <property type="molecule type" value="Genomic_DNA"/>
</dbReference>
<dbReference type="Proteomes" id="UP000034047">
    <property type="component" value="Unassembled WGS sequence"/>
</dbReference>
<evidence type="ECO:0000313" key="22">
    <source>
        <dbReference type="Proteomes" id="UP000033889"/>
    </source>
</evidence>
<dbReference type="Proteomes" id="UP000034667">
    <property type="component" value="Unassembled WGS sequence"/>
</dbReference>
<evidence type="ECO:0000313" key="20">
    <source>
        <dbReference type="EMBL" id="KKH26609.1"/>
    </source>
</evidence>
<dbReference type="Proteomes" id="UP000034195">
    <property type="component" value="Unassembled WGS sequence"/>
</dbReference>
<dbReference type="Proteomes" id="UP000034577">
    <property type="component" value="Unassembled WGS sequence"/>
</dbReference>
<dbReference type="EMBL" id="JJPE01000134">
    <property type="protein sequence ID" value="KKG41422.1"/>
    <property type="molecule type" value="Genomic_DNA"/>
</dbReference>
<dbReference type="Proteomes" id="UP000034950">
    <property type="component" value="Unassembled WGS sequence"/>
</dbReference>
<feature type="domain" description="Uncharacterized protein TP-0789" evidence="1">
    <location>
        <begin position="101"/>
        <end position="196"/>
    </location>
</feature>
<accession>A0A0F8F8U8</accession>
<evidence type="ECO:0000313" key="31">
    <source>
        <dbReference type="Proteomes" id="UP000034387"/>
    </source>
</evidence>
<dbReference type="InterPro" id="IPR033399">
    <property type="entry name" value="TP_0789-like"/>
</dbReference>
<evidence type="ECO:0000313" key="37">
    <source>
        <dbReference type="Proteomes" id="UP000034817"/>
    </source>
</evidence>
<dbReference type="EMBL" id="JJPH01000125">
    <property type="protein sequence ID" value="KKG48581.1"/>
    <property type="molecule type" value="Genomic_DNA"/>
</dbReference>
<dbReference type="EMBL" id="JJPR01000078">
    <property type="protein sequence ID" value="KKG87026.1"/>
    <property type="molecule type" value="Genomic_DNA"/>
</dbReference>
<dbReference type="Proteomes" id="UP000034820">
    <property type="component" value="Unassembled WGS sequence"/>
</dbReference>
<dbReference type="EMBL" id="JJQB01000015">
    <property type="protein sequence ID" value="KKH23257.1"/>
    <property type="molecule type" value="Genomic_DNA"/>
</dbReference>
<dbReference type="Proteomes" id="UP000034409">
    <property type="component" value="Unassembled WGS sequence"/>
</dbReference>
<dbReference type="PATRIC" id="fig|2209.39.peg.240"/>
<dbReference type="PROSITE" id="PS51257">
    <property type="entry name" value="PROKAR_LIPOPROTEIN"/>
    <property type="match status" value="1"/>
</dbReference>
<evidence type="ECO:0000313" key="14">
    <source>
        <dbReference type="EMBL" id="KKH07717.1"/>
    </source>
</evidence>
<evidence type="ECO:0000313" key="33">
    <source>
        <dbReference type="Proteomes" id="UP000034450"/>
    </source>
</evidence>
<evidence type="ECO:0000313" key="27">
    <source>
        <dbReference type="Proteomes" id="UP000034074"/>
    </source>
</evidence>
<dbReference type="InterPro" id="IPR052944">
    <property type="entry name" value="Sporulation_related"/>
</dbReference>
<evidence type="ECO:0000313" key="28">
    <source>
        <dbReference type="Proteomes" id="UP000034151"/>
    </source>
</evidence>
<evidence type="ECO:0000313" key="2">
    <source>
        <dbReference type="EMBL" id="KKG11672.1"/>
    </source>
</evidence>
<evidence type="ECO:0000313" key="26">
    <source>
        <dbReference type="Proteomes" id="UP000034064"/>
    </source>
</evidence>
<dbReference type="EMBL" id="JJPX01000032">
    <property type="protein sequence ID" value="KKH12901.1"/>
    <property type="molecule type" value="Genomic_DNA"/>
</dbReference>
<evidence type="ECO:0000313" key="29">
    <source>
        <dbReference type="Proteomes" id="UP000034195"/>
    </source>
</evidence>
<evidence type="ECO:0000313" key="21">
    <source>
        <dbReference type="EMBL" id="KKH62620.1"/>
    </source>
</evidence>
<dbReference type="Proteomes" id="UP000034450">
    <property type="component" value="Unassembled WGS sequence"/>
</dbReference>
<evidence type="ECO:0000313" key="35">
    <source>
        <dbReference type="Proteomes" id="UP000034667"/>
    </source>
</evidence>
<dbReference type="SUPFAM" id="SSF89392">
    <property type="entry name" value="Prokaryotic lipoproteins and lipoprotein localization factors"/>
    <property type="match status" value="1"/>
</dbReference>
<evidence type="ECO:0000313" key="7">
    <source>
        <dbReference type="EMBL" id="KKG48581.1"/>
    </source>
</evidence>
<dbReference type="Proteomes" id="UP000034944">
    <property type="component" value="Unassembled WGS sequence"/>
</dbReference>
<gene>
    <name evidence="2" type="ORF">DU34_05000</name>
    <name evidence="5" type="ORF">DU35_04390</name>
    <name evidence="7" type="ORF">DU36_00930</name>
    <name evidence="6" type="ORF">DU38_02375</name>
    <name evidence="3" type="ORF">DU39_01015</name>
    <name evidence="4" type="ORF">DU41_02550</name>
    <name evidence="16" type="ORF">DU42_04720</name>
    <name evidence="17" type="ORF">DU44_19400</name>
    <name evidence="8" type="ORF">DU46_02915</name>
    <name evidence="18" type="ORF">DU48_00875</name>
    <name evidence="14" type="ORF">DU51_00030</name>
    <name evidence="10" type="ORF">DU55_07310</name>
    <name evidence="13" type="ORF">DU57_02255</name>
    <name evidence="12" type="ORF">DU59_04665</name>
    <name evidence="20" type="ORF">DU60_02365</name>
    <name evidence="11" type="ORF">DU61_03945</name>
    <name evidence="15" type="ORF">DU62_02940</name>
    <name evidence="9" type="ORF">DU63_01995</name>
    <name evidence="19" type="ORF">DU65_01980</name>
    <name evidence="21" type="ORF">DU74_04440</name>
</gene>
<evidence type="ECO:0000313" key="11">
    <source>
        <dbReference type="EMBL" id="KKG83277.1"/>
    </source>
</evidence>
<dbReference type="EMBL" id="JJPG01000153">
    <property type="protein sequence ID" value="KKG47359.1"/>
    <property type="molecule type" value="Genomic_DNA"/>
</dbReference>
<evidence type="ECO:0000313" key="38">
    <source>
        <dbReference type="Proteomes" id="UP000034820"/>
    </source>
</evidence>
<evidence type="ECO:0000313" key="34">
    <source>
        <dbReference type="Proteomes" id="UP000034577"/>
    </source>
</evidence>
<evidence type="ECO:0000313" key="8">
    <source>
        <dbReference type="EMBL" id="KKG71382.1"/>
    </source>
</evidence>
<sequence length="258" mass="29937">MIKKKIVSMLFLIICIVFTSGCMNESDAEDTELIAEEIAAKMQEKENSIEDSSYTLCMTTYFEGEKTQESEFDIMYKKPNMKKTITKGTENESVMIYDGKIEWLYDPETNVVQKIIVPEEYQFEIDYFKLFNDTLSEYNISVHGNDTIDGRIVYFLEAKPKEGREESILIDEINIWVDEETWIPLKYEIYQGKQRMEIEIQNLKINTGVQDSEFVFDIPEGAEVVTMNFEDLLNKNMSEEQIKVTADGGKETTMIAII</sequence>
<dbReference type="EMBL" id="JJOU01000154">
    <property type="protein sequence ID" value="KKG11672.1"/>
    <property type="molecule type" value="Genomic_DNA"/>
</dbReference>
<reference evidence="22 23" key="1">
    <citation type="journal article" date="2015" name="ISME J.">
        <title>Genomic and phenotypic differentiation among Methanosarcina mazei populations from Columbia River sediment.</title>
        <authorList>
            <person name="Youngblut N.D."/>
            <person name="Wirth J.S."/>
            <person name="Henriksen J.R."/>
            <person name="Smith M."/>
            <person name="Simon H."/>
            <person name="Metcalf W.W."/>
            <person name="Whitaker R.J."/>
        </authorList>
    </citation>
    <scope>NUCLEOTIDE SEQUENCE [LARGE SCALE GENOMIC DNA]</scope>
    <source>
        <strain evidence="17 26">1.F.A.1A.3</strain>
        <strain evidence="18 36">1.F.A.1B.3</strain>
        <strain evidence="19 23">1.F.A.1B.4</strain>
        <strain evidence="20 39">1.F.M.0.5</strain>
        <strain evidence="21 33">1.H.A.2.6</strain>
        <strain evidence="2 25">2.F.T.2.6</strain>
        <strain evidence="5 34">3.F.A.2.12</strain>
        <strain evidence="4 35">3.F.A.2.3</strain>
        <strain evidence="3 28">3.F.A.2.5</strain>
        <strain evidence="6 29">3.F.A.2.6</strain>
        <strain evidence="7 30">3.F.A.2.7</strain>
        <strain evidence="8 27">3.H.A.1A.2</strain>
        <strain evidence="9 24">3.H.A.2.1</strain>
        <strain evidence="10 37">3.H.A.2.4</strain>
        <strain evidence="11 22">3.H.A.2.5</strain>
        <strain evidence="13 41">3.H.A.2.6</strain>
        <strain evidence="12 32">3.H.A.2.8</strain>
        <strain evidence="16 31">3.H.M.2.7</strain>
        <strain evidence="14 38">3.H.T.1A.1</strain>
        <strain evidence="15 40">3.H.T.1A.2</strain>
    </source>
</reference>
<evidence type="ECO:0000313" key="15">
    <source>
        <dbReference type="EMBL" id="KKH11780.1"/>
    </source>
</evidence>
<dbReference type="Proteomes" id="UP000034387">
    <property type="component" value="Unassembled WGS sequence"/>
</dbReference>
<dbReference type="Proteomes" id="UP000034243">
    <property type="component" value="Unassembled WGS sequence"/>
</dbReference>
<evidence type="ECO:0000313" key="6">
    <source>
        <dbReference type="EMBL" id="KKG47359.1"/>
    </source>
</evidence>
<dbReference type="Proteomes" id="UP000034151">
    <property type="component" value="Unassembled WGS sequence"/>
</dbReference>
<organism evidence="7 30">
    <name type="scientific">Methanosarcina mazei</name>
    <name type="common">Methanosarcina frisia</name>
    <dbReference type="NCBI Taxonomy" id="2209"/>
    <lineage>
        <taxon>Archaea</taxon>
        <taxon>Methanobacteriati</taxon>
        <taxon>Methanobacteriota</taxon>
        <taxon>Stenosarchaea group</taxon>
        <taxon>Methanomicrobia</taxon>
        <taxon>Methanosarcinales</taxon>
        <taxon>Methanosarcinaceae</taxon>
        <taxon>Methanosarcina</taxon>
    </lineage>
</organism>
<dbReference type="PANTHER" id="PTHR37507:SF2">
    <property type="entry name" value="SPORULATION PROTEIN YDCC"/>
    <property type="match status" value="1"/>
</dbReference>
<evidence type="ECO:0000313" key="4">
    <source>
        <dbReference type="EMBL" id="KKG41422.1"/>
    </source>
</evidence>
<dbReference type="EMBL" id="JJQN01000015">
    <property type="protein sequence ID" value="KKH62620.1"/>
    <property type="molecule type" value="Genomic_DNA"/>
</dbReference>
<evidence type="ECO:0000313" key="9">
    <source>
        <dbReference type="EMBL" id="KKG72394.1"/>
    </source>
</evidence>
<evidence type="ECO:0000313" key="24">
    <source>
        <dbReference type="Proteomes" id="UP000034001"/>
    </source>
</evidence>
<evidence type="ECO:0000313" key="3">
    <source>
        <dbReference type="EMBL" id="KKG39098.1"/>
    </source>
</evidence>
<dbReference type="InterPro" id="IPR029046">
    <property type="entry name" value="LolA/LolB/LppX"/>
</dbReference>
<dbReference type="EMBL" id="JJQE01000123">
    <property type="protein sequence ID" value="KKH26609.1"/>
    <property type="molecule type" value="Genomic_DNA"/>
</dbReference>
<dbReference type="EMBL" id="JJPY01000082">
    <property type="protein sequence ID" value="KKH07717.1"/>
    <property type="molecule type" value="Genomic_DNA"/>
</dbReference>
<dbReference type="EMBL" id="JJPD01000084">
    <property type="protein sequence ID" value="KKG42075.1"/>
    <property type="molecule type" value="Genomic_DNA"/>
</dbReference>
<evidence type="ECO:0000313" key="12">
    <source>
        <dbReference type="EMBL" id="KKG85828.1"/>
    </source>
</evidence>
<evidence type="ECO:0000313" key="41">
    <source>
        <dbReference type="Proteomes" id="UP000034950"/>
    </source>
</evidence>
<dbReference type="Proteomes" id="UP000033987">
    <property type="component" value="Unassembled WGS sequence"/>
</dbReference>
<evidence type="ECO:0000313" key="5">
    <source>
        <dbReference type="EMBL" id="KKG42075.1"/>
    </source>
</evidence>
<dbReference type="EMBL" id="JJQC01000002">
    <property type="protein sequence ID" value="KKH25813.1"/>
    <property type="molecule type" value="Genomic_DNA"/>
</dbReference>
<dbReference type="Proteomes" id="UP000034074">
    <property type="component" value="Unassembled WGS sequence"/>
</dbReference>
<dbReference type="EMBL" id="JJPS01000198">
    <property type="protein sequence ID" value="KKG85828.1"/>
    <property type="molecule type" value="Genomic_DNA"/>
</dbReference>
<dbReference type="Proteomes" id="UP000034001">
    <property type="component" value="Unassembled WGS sequence"/>
</dbReference>
<evidence type="ECO:0000313" key="36">
    <source>
        <dbReference type="Proteomes" id="UP000034733"/>
    </source>
</evidence>
<protein>
    <recommendedName>
        <fullName evidence="1">Uncharacterized protein TP-0789 domain-containing protein</fullName>
    </recommendedName>
</protein>
<name>A0A0F8F8U8_METMZ</name>
<dbReference type="EMBL" id="JJPN01000098">
    <property type="protein sequence ID" value="KKG71382.1"/>
    <property type="molecule type" value="Genomic_DNA"/>
</dbReference>
<dbReference type="EMBL" id="JJPF01000140">
    <property type="protein sequence ID" value="KKG39098.1"/>
    <property type="molecule type" value="Genomic_DNA"/>
</dbReference>
<dbReference type="EMBL" id="JJPQ01000059">
    <property type="protein sequence ID" value="KKG83277.1"/>
    <property type="molecule type" value="Genomic_DNA"/>
</dbReference>
<evidence type="ECO:0000313" key="30">
    <source>
        <dbReference type="Proteomes" id="UP000034243"/>
    </source>
</evidence>
<dbReference type="EMBL" id="JJPP01000093">
    <property type="protein sequence ID" value="KKG78941.1"/>
    <property type="molecule type" value="Genomic_DNA"/>
</dbReference>
<proteinExistence type="predicted"/>
<dbReference type="AlphaFoldDB" id="A0A0F8F8U8"/>
<evidence type="ECO:0000313" key="32">
    <source>
        <dbReference type="Proteomes" id="UP000034409"/>
    </source>
</evidence>
<evidence type="ECO:0000313" key="18">
    <source>
        <dbReference type="EMBL" id="KKH23257.1"/>
    </source>
</evidence>
<dbReference type="Proteomes" id="UP000033889">
    <property type="component" value="Unassembled WGS sequence"/>
</dbReference>
<dbReference type="Proteomes" id="UP000034817">
    <property type="component" value="Unassembled WGS sequence"/>
</dbReference>
<comment type="caution">
    <text evidence="7">The sequence shown here is derived from an EMBL/GenBank/DDBJ whole genome shotgun (WGS) entry which is preliminary data.</text>
</comment>
<evidence type="ECO:0000313" key="23">
    <source>
        <dbReference type="Proteomes" id="UP000033987"/>
    </source>
</evidence>
<evidence type="ECO:0000259" key="1">
    <source>
        <dbReference type="Pfam" id="PF17131"/>
    </source>
</evidence>
<dbReference type="EMBL" id="JJQA01000082">
    <property type="protein sequence ID" value="KKH15837.1"/>
    <property type="molecule type" value="Genomic_DNA"/>
</dbReference>
<dbReference type="CDD" id="cd16329">
    <property type="entry name" value="LolA_like"/>
    <property type="match status" value="1"/>
</dbReference>
<dbReference type="Proteomes" id="UP000034733">
    <property type="component" value="Unassembled WGS sequence"/>
</dbReference>